<evidence type="ECO:0000313" key="2">
    <source>
        <dbReference type="Proteomes" id="UP000516421"/>
    </source>
</evidence>
<proteinExistence type="predicted"/>
<keyword evidence="2" id="KW-1185">Reference proteome</keyword>
<organism evidence="1 2">
    <name type="scientific">Rothia amarae</name>
    <dbReference type="NCBI Taxonomy" id="169480"/>
    <lineage>
        <taxon>Bacteria</taxon>
        <taxon>Bacillati</taxon>
        <taxon>Actinomycetota</taxon>
        <taxon>Actinomycetes</taxon>
        <taxon>Micrococcales</taxon>
        <taxon>Micrococcaceae</taxon>
        <taxon>Rothia</taxon>
    </lineage>
</organism>
<reference evidence="1 2" key="1">
    <citation type="submission" date="2020-09" db="EMBL/GenBank/DDBJ databases">
        <title>Investigation of environmental microbe.</title>
        <authorList>
            <person name="Ou Y."/>
            <person name="Kang Q."/>
        </authorList>
    </citation>
    <scope>NUCLEOTIDE SEQUENCE [LARGE SCALE GENOMIC DNA]</scope>
    <source>
        <strain evidence="1 2">KJZ-9</strain>
    </source>
</reference>
<accession>A0A7H2BLX9</accession>
<dbReference type="AlphaFoldDB" id="A0A7H2BLX9"/>
<dbReference type="Proteomes" id="UP000516421">
    <property type="component" value="Chromosome"/>
</dbReference>
<name>A0A7H2BLX9_9MICC</name>
<gene>
    <name evidence="1" type="ORF">IDM48_04535</name>
</gene>
<sequence length="45" mass="5154">MAEKMTYEQLEAKAAFLTQQVHQLQDALLDYQIRAGDISLKEQGE</sequence>
<protein>
    <submittedName>
        <fullName evidence="1">Uncharacterized protein</fullName>
    </submittedName>
</protein>
<dbReference type="RefSeq" id="WP_186303205.1">
    <property type="nucleotide sequence ID" value="NZ_CP061538.1"/>
</dbReference>
<evidence type="ECO:0000313" key="1">
    <source>
        <dbReference type="EMBL" id="QNV40675.1"/>
    </source>
</evidence>
<dbReference type="EMBL" id="CP061538">
    <property type="protein sequence ID" value="QNV40675.1"/>
    <property type="molecule type" value="Genomic_DNA"/>
</dbReference>
<dbReference type="KEGG" id="rama:IDM48_04535"/>